<dbReference type="InterPro" id="IPR011992">
    <property type="entry name" value="EF-hand-dom_pair"/>
</dbReference>
<feature type="domain" description="EF-hand" evidence="4">
    <location>
        <begin position="35"/>
        <end position="70"/>
    </location>
</feature>
<evidence type="ECO:0000256" key="2">
    <source>
        <dbReference type="ARBA" id="ARBA00023179"/>
    </source>
</evidence>
<reference evidence="6" key="2">
    <citation type="submission" date="2023-11" db="UniProtKB">
        <authorList>
            <consortium name="WormBaseParasite"/>
        </authorList>
    </citation>
    <scope>IDENTIFICATION</scope>
</reference>
<dbReference type="SMART" id="SM00054">
    <property type="entry name" value="EFh"/>
    <property type="match status" value="2"/>
</dbReference>
<keyword evidence="5" id="KW-1185">Reference proteome</keyword>
<feature type="region of interest" description="Disordered" evidence="3">
    <location>
        <begin position="178"/>
        <end position="225"/>
    </location>
</feature>
<reference evidence="5" key="1">
    <citation type="submission" date="2022-06" db="EMBL/GenBank/DDBJ databases">
        <authorList>
            <person name="Berger JAMES D."/>
            <person name="Berger JAMES D."/>
        </authorList>
    </citation>
    <scope>NUCLEOTIDE SEQUENCE [LARGE SCALE GENOMIC DNA]</scope>
</reference>
<sequence length="254" mass="29470">MNRRDTENNYYTEKYANFGKQFTTNRWPKIILSERVKKDILKVFNIFSKPGEGTISIDDVRVAFRALGYDAKLDEFEELRERTQEFDYQVNFGEFLKLMEDKMLAVDNDMDIEKSFELLDTGNKGFIDLNDLRLAINKLNYQDRFRDEDLMAMLLGGQMTDPTKGLSKEYEERQKLARIRSKQKQPTIMTSGGLHNTALNPAVQNEDSGLPGFTRARRLSSSGQLSPEKMVINLQQFKHLMKMTRPPAEDITLM</sequence>
<accession>A0AA85JNH3</accession>
<evidence type="ECO:0000259" key="4">
    <source>
        <dbReference type="PROSITE" id="PS50222"/>
    </source>
</evidence>
<dbReference type="PANTHER" id="PTHR23049">
    <property type="entry name" value="MYOSIN REGULATORY LIGHT CHAIN 2"/>
    <property type="match status" value="1"/>
</dbReference>
<evidence type="ECO:0000256" key="3">
    <source>
        <dbReference type="SAM" id="MobiDB-lite"/>
    </source>
</evidence>
<dbReference type="Proteomes" id="UP000050795">
    <property type="component" value="Unassembled WGS sequence"/>
</dbReference>
<organism evidence="5 6">
    <name type="scientific">Trichobilharzia regenti</name>
    <name type="common">Nasal bird schistosome</name>
    <dbReference type="NCBI Taxonomy" id="157069"/>
    <lineage>
        <taxon>Eukaryota</taxon>
        <taxon>Metazoa</taxon>
        <taxon>Spiralia</taxon>
        <taxon>Lophotrochozoa</taxon>
        <taxon>Platyhelminthes</taxon>
        <taxon>Trematoda</taxon>
        <taxon>Digenea</taxon>
        <taxon>Strigeidida</taxon>
        <taxon>Schistosomatoidea</taxon>
        <taxon>Schistosomatidae</taxon>
        <taxon>Trichobilharzia</taxon>
    </lineage>
</organism>
<protein>
    <recommendedName>
        <fullName evidence="4">EF-hand domain-containing protein</fullName>
    </recommendedName>
</protein>
<dbReference type="GO" id="GO:0005509">
    <property type="term" value="F:calcium ion binding"/>
    <property type="evidence" value="ECO:0007669"/>
    <property type="project" value="InterPro"/>
</dbReference>
<evidence type="ECO:0000256" key="1">
    <source>
        <dbReference type="ARBA" id="ARBA00022737"/>
    </source>
</evidence>
<dbReference type="InterPro" id="IPR002048">
    <property type="entry name" value="EF_hand_dom"/>
</dbReference>
<dbReference type="Gene3D" id="1.10.238.10">
    <property type="entry name" value="EF-hand"/>
    <property type="match status" value="2"/>
</dbReference>
<dbReference type="PROSITE" id="PS50222">
    <property type="entry name" value="EF_HAND_2"/>
    <property type="match status" value="2"/>
</dbReference>
<keyword evidence="1" id="KW-0677">Repeat</keyword>
<feature type="domain" description="EF-hand" evidence="4">
    <location>
        <begin position="107"/>
        <end position="142"/>
    </location>
</feature>
<dbReference type="GO" id="GO:0043226">
    <property type="term" value="C:organelle"/>
    <property type="evidence" value="ECO:0007669"/>
    <property type="project" value="UniProtKB-ARBA"/>
</dbReference>
<dbReference type="AlphaFoldDB" id="A0AA85JNH3"/>
<evidence type="ECO:0000313" key="6">
    <source>
        <dbReference type="WBParaSite" id="TREG1_30570.1"/>
    </source>
</evidence>
<feature type="compositionally biased region" description="Polar residues" evidence="3">
    <location>
        <begin position="184"/>
        <end position="207"/>
    </location>
</feature>
<dbReference type="SUPFAM" id="SSF47473">
    <property type="entry name" value="EF-hand"/>
    <property type="match status" value="1"/>
</dbReference>
<dbReference type="FunFam" id="1.10.238.10:FF:000178">
    <property type="entry name" value="Calmodulin-2 A"/>
    <property type="match status" value="1"/>
</dbReference>
<name>A0AA85JNH3_TRIRE</name>
<evidence type="ECO:0000313" key="5">
    <source>
        <dbReference type="Proteomes" id="UP000050795"/>
    </source>
</evidence>
<dbReference type="WBParaSite" id="TREG1_30570.1">
    <property type="protein sequence ID" value="TREG1_30570.1"/>
    <property type="gene ID" value="TREG1_30570"/>
</dbReference>
<dbReference type="InterPro" id="IPR050403">
    <property type="entry name" value="Myosin_RLC"/>
</dbReference>
<keyword evidence="2" id="KW-0514">Muscle protein</keyword>
<proteinExistence type="predicted"/>